<dbReference type="EMBL" id="AVOT02050119">
    <property type="protein sequence ID" value="MBW0545235.1"/>
    <property type="molecule type" value="Genomic_DNA"/>
</dbReference>
<organism evidence="1 2">
    <name type="scientific">Austropuccinia psidii MF-1</name>
    <dbReference type="NCBI Taxonomy" id="1389203"/>
    <lineage>
        <taxon>Eukaryota</taxon>
        <taxon>Fungi</taxon>
        <taxon>Dikarya</taxon>
        <taxon>Basidiomycota</taxon>
        <taxon>Pucciniomycotina</taxon>
        <taxon>Pucciniomycetes</taxon>
        <taxon>Pucciniales</taxon>
        <taxon>Sphaerophragmiaceae</taxon>
        <taxon>Austropuccinia</taxon>
    </lineage>
</organism>
<gene>
    <name evidence="1" type="ORF">O181_084950</name>
</gene>
<comment type="caution">
    <text evidence="1">The sequence shown here is derived from an EMBL/GenBank/DDBJ whole genome shotgun (WGS) entry which is preliminary data.</text>
</comment>
<dbReference type="Proteomes" id="UP000765509">
    <property type="component" value="Unassembled WGS sequence"/>
</dbReference>
<sequence length="114" mass="12166">MSQPQIITLLNGCCGNSSLTQVRSNWPYRIIYGQLAPSWPYPSFIGLLGQLSTSPTPRPLPLFLGLGVLSIFQGPIAPLATTRALGPTPYISGVLASLGHLGPLRPTVRGMRDP</sequence>
<dbReference type="AlphaFoldDB" id="A0A9Q3FR71"/>
<proteinExistence type="predicted"/>
<evidence type="ECO:0000313" key="2">
    <source>
        <dbReference type="Proteomes" id="UP000765509"/>
    </source>
</evidence>
<name>A0A9Q3FR71_9BASI</name>
<protein>
    <submittedName>
        <fullName evidence="1">Uncharacterized protein</fullName>
    </submittedName>
</protein>
<keyword evidence="2" id="KW-1185">Reference proteome</keyword>
<reference evidence="1" key="1">
    <citation type="submission" date="2021-03" db="EMBL/GenBank/DDBJ databases">
        <title>Draft genome sequence of rust myrtle Austropuccinia psidii MF-1, a brazilian biotype.</title>
        <authorList>
            <person name="Quecine M.C."/>
            <person name="Pachon D.M.R."/>
            <person name="Bonatelli M.L."/>
            <person name="Correr F.H."/>
            <person name="Franceschini L.M."/>
            <person name="Leite T.F."/>
            <person name="Margarido G.R.A."/>
            <person name="Almeida C.A."/>
            <person name="Ferrarezi J.A."/>
            <person name="Labate C.A."/>
        </authorList>
    </citation>
    <scope>NUCLEOTIDE SEQUENCE</scope>
    <source>
        <strain evidence="1">MF-1</strain>
    </source>
</reference>
<accession>A0A9Q3FR71</accession>
<evidence type="ECO:0000313" key="1">
    <source>
        <dbReference type="EMBL" id="MBW0545235.1"/>
    </source>
</evidence>